<keyword evidence="2" id="KW-1185">Reference proteome</keyword>
<evidence type="ECO:0000313" key="2">
    <source>
        <dbReference type="Proteomes" id="UP000319523"/>
    </source>
</evidence>
<evidence type="ECO:0000313" key="1">
    <source>
        <dbReference type="EMBL" id="TPW40587.1"/>
    </source>
</evidence>
<protein>
    <submittedName>
        <fullName evidence="1">YshB family small membrane protein</fullName>
    </submittedName>
</protein>
<dbReference type="RefSeq" id="WP_141177591.1">
    <property type="nucleotide sequence ID" value="NZ_JBHUFX010000001.1"/>
</dbReference>
<dbReference type="OrthoDB" id="6611600at2"/>
<accession>A0A506V4N0</accession>
<dbReference type="NCBIfam" id="NF033841">
    <property type="entry name" value="small_YshB"/>
    <property type="match status" value="1"/>
</dbReference>
<sequence>MFESLMHLVSQGAETGAAFGHSPQTALAAVLCAVMLNFFS</sequence>
<gene>
    <name evidence="1" type="primary">yshB</name>
    <name evidence="1" type="ORF">FKM52_18290</name>
</gene>
<comment type="caution">
    <text evidence="1">The sequence shown here is derived from an EMBL/GenBank/DDBJ whole genome shotgun (WGS) entry which is preliminary data.</text>
</comment>
<name>A0A506V4N0_9GAMM</name>
<dbReference type="EMBL" id="VHQI01000013">
    <property type="protein sequence ID" value="TPW40587.1"/>
    <property type="molecule type" value="Genomic_DNA"/>
</dbReference>
<reference evidence="1 2" key="1">
    <citation type="submission" date="2019-06" db="EMBL/GenBank/DDBJ databases">
        <authorList>
            <person name="Yang Y."/>
        </authorList>
    </citation>
    <scope>NUCLEOTIDE SEQUENCE [LARGE SCALE GENOMIC DNA]</scope>
    <source>
        <strain evidence="1 2">BIT-26</strain>
    </source>
</reference>
<dbReference type="InterPro" id="IPR047812">
    <property type="entry name" value="YshB"/>
</dbReference>
<dbReference type="Proteomes" id="UP000319523">
    <property type="component" value="Unassembled WGS sequence"/>
</dbReference>
<dbReference type="AlphaFoldDB" id="A0A506V4N0"/>
<organism evidence="1 2">
    <name type="scientific">Mixta tenebrionis</name>
    <dbReference type="NCBI Taxonomy" id="2562439"/>
    <lineage>
        <taxon>Bacteria</taxon>
        <taxon>Pseudomonadati</taxon>
        <taxon>Pseudomonadota</taxon>
        <taxon>Gammaproteobacteria</taxon>
        <taxon>Enterobacterales</taxon>
        <taxon>Erwiniaceae</taxon>
        <taxon>Mixta</taxon>
    </lineage>
</organism>
<proteinExistence type="predicted"/>